<accession>A0A075LKB9</accession>
<dbReference type="GO" id="GO:0016705">
    <property type="term" value="F:oxidoreductase activity, acting on paired donors, with incorporation or reduction of molecular oxygen"/>
    <property type="evidence" value="ECO:0007669"/>
    <property type="project" value="InterPro"/>
</dbReference>
<dbReference type="Gene3D" id="3.20.20.30">
    <property type="entry name" value="Luciferase-like domain"/>
    <property type="match status" value="1"/>
</dbReference>
<name>A0A075LKB9_9BACI</name>
<dbReference type="GO" id="GO:0005829">
    <property type="term" value="C:cytosol"/>
    <property type="evidence" value="ECO:0007669"/>
    <property type="project" value="TreeGrafter"/>
</dbReference>
<dbReference type="Pfam" id="PF00296">
    <property type="entry name" value="Bac_luciferase"/>
    <property type="match status" value="1"/>
</dbReference>
<evidence type="ECO:0000313" key="4">
    <source>
        <dbReference type="Proteomes" id="UP000027980"/>
    </source>
</evidence>
<dbReference type="OrthoDB" id="9780518at2"/>
<dbReference type="NCBIfam" id="TIGR03558">
    <property type="entry name" value="oxido_grp_1"/>
    <property type="match status" value="1"/>
</dbReference>
<dbReference type="GeneID" id="34221009"/>
<dbReference type="SUPFAM" id="SSF51679">
    <property type="entry name" value="Bacterial luciferase-like"/>
    <property type="match status" value="1"/>
</dbReference>
<sequence length="334" mass="37377">MKLSVLDQAPVRRGVTPEEALQESVELAQHAEILGYERYWFAEHHNTNGLVSVAPEIMATRIASATNKIKVGTGGVLLPQYSPLKVAETFHTIAGLFPGRVDLGVGRSPGGTEQTRSALADGAESGMGEFPRKLEELQGFLHNSLPREHAYRSIKASPRVKEPAPLWVLGLSEGSAKRAAELGIGFVFGHFISPAKPDAMPIYKEEFRPSVTREKPYGIVCIFVVCAETEEKAEELAESQDHWLLSVGKGRDTQIPSPDLIQKRQLTETDKETIRQNRKRCVIGTPAKVREELERLQEEYQADEFMLITNIYDKEAKWKSYELIKNEIDHNNIM</sequence>
<dbReference type="InterPro" id="IPR011251">
    <property type="entry name" value="Luciferase-like_dom"/>
</dbReference>
<comment type="similarity">
    <text evidence="1">To bacterial alkanal monooxygenase alpha and beta chains.</text>
</comment>
<dbReference type="AlphaFoldDB" id="A0A075LKB9"/>
<dbReference type="KEGG" id="tap:GZ22_07790"/>
<feature type="domain" description="Luciferase-like" evidence="2">
    <location>
        <begin position="1"/>
        <end position="298"/>
    </location>
</feature>
<dbReference type="EMBL" id="CP008876">
    <property type="protein sequence ID" value="AIF66546.1"/>
    <property type="molecule type" value="Genomic_DNA"/>
</dbReference>
<dbReference type="HOGENOM" id="CLU_027853_9_0_9"/>
<dbReference type="InterPro" id="IPR050766">
    <property type="entry name" value="Bact_Lucif_Oxidored"/>
</dbReference>
<gene>
    <name evidence="3" type="ORF">GZ22_07790</name>
</gene>
<dbReference type="CDD" id="cd00347">
    <property type="entry name" value="Flavin_utilizing_monoxygenases"/>
    <property type="match status" value="1"/>
</dbReference>
<dbReference type="InterPro" id="IPR019949">
    <property type="entry name" value="CmoO-like"/>
</dbReference>
<dbReference type="Proteomes" id="UP000027980">
    <property type="component" value="Chromosome"/>
</dbReference>
<dbReference type="PANTHER" id="PTHR30137:SF19">
    <property type="entry name" value="LUCIFERASE-LIKE MONOOXYGENASE"/>
    <property type="match status" value="1"/>
</dbReference>
<organism evidence="3 4">
    <name type="scientific">Terribacillus saccharophilus</name>
    <dbReference type="NCBI Taxonomy" id="361277"/>
    <lineage>
        <taxon>Bacteria</taxon>
        <taxon>Bacillati</taxon>
        <taxon>Bacillota</taxon>
        <taxon>Bacilli</taxon>
        <taxon>Bacillales</taxon>
        <taxon>Bacillaceae</taxon>
        <taxon>Terribacillus</taxon>
    </lineage>
</organism>
<proteinExistence type="predicted"/>
<reference evidence="3 4" key="1">
    <citation type="submission" date="2014-07" db="EMBL/GenBank/DDBJ databases">
        <title>Complete genome sequence of a moderately halophilic bacterium Terribacillus aidingensis MP602, isolated from Cryptomeria fortunei in Tianmu mountain in China.</title>
        <authorList>
            <person name="Wang Y."/>
            <person name="Lu P."/>
            <person name="Zhang L."/>
        </authorList>
    </citation>
    <scope>NUCLEOTIDE SEQUENCE [LARGE SCALE GENOMIC DNA]</scope>
    <source>
        <strain evidence="3 4">MP602</strain>
    </source>
</reference>
<evidence type="ECO:0000259" key="2">
    <source>
        <dbReference type="Pfam" id="PF00296"/>
    </source>
</evidence>
<evidence type="ECO:0000313" key="3">
    <source>
        <dbReference type="EMBL" id="AIF66546.1"/>
    </source>
</evidence>
<dbReference type="FunFam" id="3.20.20.30:FF:000002">
    <property type="entry name" value="LLM class flavin-dependent oxidoreductase"/>
    <property type="match status" value="1"/>
</dbReference>
<evidence type="ECO:0000256" key="1">
    <source>
        <dbReference type="ARBA" id="ARBA00007789"/>
    </source>
</evidence>
<dbReference type="InterPro" id="IPR036661">
    <property type="entry name" value="Luciferase-like_sf"/>
</dbReference>
<dbReference type="PANTHER" id="PTHR30137">
    <property type="entry name" value="LUCIFERASE-LIKE MONOOXYGENASE"/>
    <property type="match status" value="1"/>
</dbReference>
<dbReference type="RefSeq" id="WP_038560676.1">
    <property type="nucleotide sequence ID" value="NZ_CP008876.1"/>
</dbReference>
<protein>
    <recommendedName>
        <fullName evidence="2">Luciferase-like domain-containing protein</fullName>
    </recommendedName>
</protein>